<feature type="region of interest" description="Disordered" evidence="1">
    <location>
        <begin position="250"/>
        <end position="272"/>
    </location>
</feature>
<dbReference type="InterPro" id="IPR005162">
    <property type="entry name" value="Retrotrans_gag_dom"/>
</dbReference>
<dbReference type="Pfam" id="PF03732">
    <property type="entry name" value="Retrotrans_gag"/>
    <property type="match status" value="1"/>
</dbReference>
<evidence type="ECO:0000259" key="2">
    <source>
        <dbReference type="Pfam" id="PF03732"/>
    </source>
</evidence>
<dbReference type="Proteomes" id="UP000824596">
    <property type="component" value="Unassembled WGS sequence"/>
</dbReference>
<dbReference type="EMBL" id="JAIZPD010000001">
    <property type="protein sequence ID" value="KAH0967987.1"/>
    <property type="molecule type" value="Genomic_DNA"/>
</dbReference>
<organism evidence="3 4">
    <name type="scientific">Hirsutella rhossiliensis</name>
    <dbReference type="NCBI Taxonomy" id="111463"/>
    <lineage>
        <taxon>Eukaryota</taxon>
        <taxon>Fungi</taxon>
        <taxon>Dikarya</taxon>
        <taxon>Ascomycota</taxon>
        <taxon>Pezizomycotina</taxon>
        <taxon>Sordariomycetes</taxon>
        <taxon>Hypocreomycetidae</taxon>
        <taxon>Hypocreales</taxon>
        <taxon>Ophiocordycipitaceae</taxon>
        <taxon>Hirsutella</taxon>
    </lineage>
</organism>
<dbReference type="OrthoDB" id="5151719at2759"/>
<dbReference type="AlphaFoldDB" id="A0A9P8N7I8"/>
<accession>A0A9P8N7I8</accession>
<feature type="region of interest" description="Disordered" evidence="1">
    <location>
        <begin position="182"/>
        <end position="212"/>
    </location>
</feature>
<sequence length="272" mass="31202">MPAQQTGSTNSGHTVSPQDMMREIISLRQEVQVLRNGGGNGQVRDIGEAVKPKQPGPFDGTHGTLRDFLTQLKAYHRFYPTKLSDPVERYSTQEIVYLERHSPDEVFASFQGFEEAITKVFGTTDEEREAEQKLRELRQRISASDYAAKFQEVKDELYKENRPDNLSDYIAMAVRIDDRQYARRQEKKQGRGNWNPSYGNNFNRRANYKKKRETPIAYAHTTNPGRMDLDATQKSKGKCFNCGNLDITPKNADNLARRRKPTGPQPQKVRNT</sequence>
<evidence type="ECO:0000313" key="3">
    <source>
        <dbReference type="EMBL" id="KAH0967987.1"/>
    </source>
</evidence>
<comment type="caution">
    <text evidence="3">The sequence shown here is derived from an EMBL/GenBank/DDBJ whole genome shotgun (WGS) entry which is preliminary data.</text>
</comment>
<proteinExistence type="predicted"/>
<evidence type="ECO:0000256" key="1">
    <source>
        <dbReference type="SAM" id="MobiDB-lite"/>
    </source>
</evidence>
<dbReference type="GeneID" id="68349758"/>
<keyword evidence="4" id="KW-1185">Reference proteome</keyword>
<reference evidence="3" key="1">
    <citation type="submission" date="2021-09" db="EMBL/GenBank/DDBJ databases">
        <title>A high-quality genome of the endoparasitic fungus Hirsutella rhossiliensis with a comparison of Hirsutella genomes reveals transposable elements contributing to genome size variation.</title>
        <authorList>
            <person name="Lin R."/>
            <person name="Jiao Y."/>
            <person name="Sun X."/>
            <person name="Ling J."/>
            <person name="Xie B."/>
            <person name="Cheng X."/>
        </authorList>
    </citation>
    <scope>NUCLEOTIDE SEQUENCE</scope>
    <source>
        <strain evidence="3">HR02</strain>
    </source>
</reference>
<gene>
    <name evidence="3" type="ORF">HRG_00629</name>
</gene>
<protein>
    <submittedName>
        <fullName evidence="3">Retrotransposon gag protein</fullName>
    </submittedName>
</protein>
<feature type="domain" description="Retrotransposon gag" evidence="2">
    <location>
        <begin position="99"/>
        <end position="162"/>
    </location>
</feature>
<feature type="region of interest" description="Disordered" evidence="1">
    <location>
        <begin position="37"/>
        <end position="61"/>
    </location>
</feature>
<name>A0A9P8N7I8_9HYPO</name>
<dbReference type="RefSeq" id="XP_044725500.1">
    <property type="nucleotide sequence ID" value="XM_044859100.1"/>
</dbReference>
<feature type="compositionally biased region" description="Polar residues" evidence="1">
    <location>
        <begin position="192"/>
        <end position="204"/>
    </location>
</feature>
<evidence type="ECO:0000313" key="4">
    <source>
        <dbReference type="Proteomes" id="UP000824596"/>
    </source>
</evidence>